<reference evidence="3" key="1">
    <citation type="submission" date="2019-09" db="EMBL/GenBank/DDBJ databases">
        <title>Draft genome information of white flower Hibiscus syriacus.</title>
        <authorList>
            <person name="Kim Y.-M."/>
        </authorList>
    </citation>
    <scope>NUCLEOTIDE SEQUENCE [LARGE SCALE GENOMIC DNA]</scope>
    <source>
        <strain evidence="3">YM2019G1</strain>
    </source>
</reference>
<dbReference type="Pfam" id="PF13193">
    <property type="entry name" value="AMP-binding_C"/>
    <property type="match status" value="1"/>
</dbReference>
<dbReference type="PANTHER" id="PTHR43201:SF32">
    <property type="entry name" value="2-SUCCINYLBENZOATE--COA LIGASE, CHLOROPLASTIC_PEROXISOMAL"/>
    <property type="match status" value="1"/>
</dbReference>
<dbReference type="InterPro" id="IPR045851">
    <property type="entry name" value="AMP-bd_C_sf"/>
</dbReference>
<dbReference type="InterPro" id="IPR042099">
    <property type="entry name" value="ANL_N_sf"/>
</dbReference>
<dbReference type="AlphaFoldDB" id="A0A6A3A9I2"/>
<evidence type="ECO:0000313" key="4">
    <source>
        <dbReference type="Proteomes" id="UP000436088"/>
    </source>
</evidence>
<dbReference type="Gene3D" id="3.30.300.30">
    <property type="match status" value="1"/>
</dbReference>
<dbReference type="Gene3D" id="3.40.50.12780">
    <property type="entry name" value="N-terminal domain of ligase-like"/>
    <property type="match status" value="1"/>
</dbReference>
<gene>
    <name evidence="3" type="ORF">F3Y22_tig00110556pilonHSYRG00759</name>
</gene>
<proteinExistence type="predicted"/>
<dbReference type="InterPro" id="IPR025110">
    <property type="entry name" value="AMP-bd_C"/>
</dbReference>
<organism evidence="3 4">
    <name type="scientific">Hibiscus syriacus</name>
    <name type="common">Rose of Sharon</name>
    <dbReference type="NCBI Taxonomy" id="106335"/>
    <lineage>
        <taxon>Eukaryota</taxon>
        <taxon>Viridiplantae</taxon>
        <taxon>Streptophyta</taxon>
        <taxon>Embryophyta</taxon>
        <taxon>Tracheophyta</taxon>
        <taxon>Spermatophyta</taxon>
        <taxon>Magnoliopsida</taxon>
        <taxon>eudicotyledons</taxon>
        <taxon>Gunneridae</taxon>
        <taxon>Pentapetalae</taxon>
        <taxon>rosids</taxon>
        <taxon>malvids</taxon>
        <taxon>Malvales</taxon>
        <taxon>Malvaceae</taxon>
        <taxon>Malvoideae</taxon>
        <taxon>Hibiscus</taxon>
    </lineage>
</organism>
<accession>A0A6A3A9I2</accession>
<name>A0A6A3A9I2_HIBSY</name>
<comment type="caution">
    <text evidence="3">The sequence shown here is derived from an EMBL/GenBank/DDBJ whole genome shotgun (WGS) entry which is preliminary data.</text>
</comment>
<keyword evidence="4" id="KW-1185">Reference proteome</keyword>
<feature type="compositionally biased region" description="Low complexity" evidence="1">
    <location>
        <begin position="329"/>
        <end position="338"/>
    </location>
</feature>
<dbReference type="EMBL" id="VEPZ02001028">
    <property type="protein sequence ID" value="KAE8700788.1"/>
    <property type="molecule type" value="Genomic_DNA"/>
</dbReference>
<dbReference type="GO" id="GO:0031956">
    <property type="term" value="F:medium-chain fatty acid-CoA ligase activity"/>
    <property type="evidence" value="ECO:0007669"/>
    <property type="project" value="TreeGrafter"/>
</dbReference>
<protein>
    <submittedName>
        <fullName evidence="3">Early endosome antigen, putative isoform 1</fullName>
    </submittedName>
</protein>
<evidence type="ECO:0000256" key="1">
    <source>
        <dbReference type="SAM" id="MobiDB-lite"/>
    </source>
</evidence>
<dbReference type="SUPFAM" id="SSF56801">
    <property type="entry name" value="Acetyl-CoA synthetase-like"/>
    <property type="match status" value="1"/>
</dbReference>
<dbReference type="Proteomes" id="UP000436088">
    <property type="component" value="Unassembled WGS sequence"/>
</dbReference>
<feature type="compositionally biased region" description="Basic and acidic residues" evidence="1">
    <location>
        <begin position="340"/>
        <end position="349"/>
    </location>
</feature>
<evidence type="ECO:0000313" key="3">
    <source>
        <dbReference type="EMBL" id="KAE8700788.1"/>
    </source>
</evidence>
<evidence type="ECO:0000259" key="2">
    <source>
        <dbReference type="Pfam" id="PF13193"/>
    </source>
</evidence>
<sequence>MAMLMVGACHIFMPKFEATLALKVIEQLKKSWKGSDSVRKILNGGGGLSDNLIKDATTKLFPKTKLLSAYGMTETCSSLAFMTLFQPMLEASGKSPQMFSETNPSPVKREVGPHVMLRYWDHQIPEKALNSIEETWLDTGDIGFVDDHGNLWLVGRTNGRIKSGGQNVYPEEVEAVLMHHPGVLSSIVVGIPDPRLAEMVVACIRLRENWQWFKVGLAWDLNNDDMEVESDNREAVSVLDWESHSWGISSVVPHIVDPVKRIGGSCAAKRMAEDNEEGNELLLLVGNISASLNLHSIRCGLVGEMMGGSECNRSKPHFDITLSKRTRKPLNNQPQQPNTNDKESENEDRRSLKQLINGDEANGGTASLGRHFSEEEQQLQLVKKNQQYNNDGVKLKGMMSRYAKVLSHLIKVKRGPGLGSKKKHLLRLTNIG</sequence>
<dbReference type="PANTHER" id="PTHR43201">
    <property type="entry name" value="ACYL-COA SYNTHETASE"/>
    <property type="match status" value="1"/>
</dbReference>
<feature type="region of interest" description="Disordered" evidence="1">
    <location>
        <begin position="322"/>
        <end position="349"/>
    </location>
</feature>
<dbReference type="CDD" id="cd04433">
    <property type="entry name" value="AFD_class_I"/>
    <property type="match status" value="1"/>
</dbReference>
<dbReference type="GO" id="GO:0006631">
    <property type="term" value="P:fatty acid metabolic process"/>
    <property type="evidence" value="ECO:0007669"/>
    <property type="project" value="TreeGrafter"/>
</dbReference>
<feature type="domain" description="AMP-binding enzyme C-terminal" evidence="2">
    <location>
        <begin position="172"/>
        <end position="211"/>
    </location>
</feature>